<comment type="caution">
    <text evidence="1">The sequence shown here is derived from an EMBL/GenBank/DDBJ whole genome shotgun (WGS) entry which is preliminary data.</text>
</comment>
<organism evidence="1 2">
    <name type="scientific">Rheinheimera tilapiae</name>
    <dbReference type="NCBI Taxonomy" id="875043"/>
    <lineage>
        <taxon>Bacteria</taxon>
        <taxon>Pseudomonadati</taxon>
        <taxon>Pseudomonadota</taxon>
        <taxon>Gammaproteobacteria</taxon>
        <taxon>Chromatiales</taxon>
        <taxon>Chromatiaceae</taxon>
        <taxon>Rheinheimera</taxon>
    </lineage>
</organism>
<name>A0ABV6BIH2_9GAMM</name>
<proteinExistence type="predicted"/>
<feature type="non-terminal residue" evidence="1">
    <location>
        <position position="1"/>
    </location>
</feature>
<accession>A0ABV6BIH2</accession>
<dbReference type="EMBL" id="JBHLXP010000005">
    <property type="protein sequence ID" value="MFC0049867.1"/>
    <property type="molecule type" value="Genomic_DNA"/>
</dbReference>
<sequence length="65" mass="7545">ASFYRLFFTFQTHPAFCVSLHPVGMARIIGRFKSRASSSRRKIEKNEPFADFSDDPFILHAIKPR</sequence>
<reference evidence="1 2" key="1">
    <citation type="submission" date="2024-09" db="EMBL/GenBank/DDBJ databases">
        <authorList>
            <person name="Sun Q."/>
            <person name="Mori K."/>
        </authorList>
    </citation>
    <scope>NUCLEOTIDE SEQUENCE [LARGE SCALE GENOMIC DNA]</scope>
    <source>
        <strain evidence="1 2">KCTC 23315</strain>
    </source>
</reference>
<dbReference type="RefSeq" id="WP_377246553.1">
    <property type="nucleotide sequence ID" value="NZ_JBHLXP010000005.1"/>
</dbReference>
<evidence type="ECO:0000313" key="1">
    <source>
        <dbReference type="EMBL" id="MFC0049867.1"/>
    </source>
</evidence>
<dbReference type="Proteomes" id="UP001589813">
    <property type="component" value="Unassembled WGS sequence"/>
</dbReference>
<gene>
    <name evidence="1" type="ORF">ACFFJP_16320</name>
</gene>
<protein>
    <submittedName>
        <fullName evidence="1">Uncharacterized protein</fullName>
    </submittedName>
</protein>
<keyword evidence="2" id="KW-1185">Reference proteome</keyword>
<evidence type="ECO:0000313" key="2">
    <source>
        <dbReference type="Proteomes" id="UP001589813"/>
    </source>
</evidence>